<dbReference type="Pfam" id="PF00400">
    <property type="entry name" value="WD40"/>
    <property type="match status" value="1"/>
</dbReference>
<accession>A0A8S1J9W9</accession>
<keyword evidence="1 3" id="KW-0853">WD repeat</keyword>
<feature type="repeat" description="WD" evidence="3">
    <location>
        <begin position="145"/>
        <end position="177"/>
    </location>
</feature>
<dbReference type="InterPro" id="IPR001680">
    <property type="entry name" value="WD40_rpt"/>
</dbReference>
<evidence type="ECO:0000256" key="2">
    <source>
        <dbReference type="ARBA" id="ARBA00022737"/>
    </source>
</evidence>
<evidence type="ECO:0000256" key="3">
    <source>
        <dbReference type="PROSITE-ProRule" id="PRU00221"/>
    </source>
</evidence>
<dbReference type="AlphaFoldDB" id="A0A8S1J9W9"/>
<name>A0A8S1J9W9_9CHLO</name>
<dbReference type="OrthoDB" id="972532at2759"/>
<evidence type="ECO:0000256" key="1">
    <source>
        <dbReference type="ARBA" id="ARBA00022574"/>
    </source>
</evidence>
<dbReference type="Proteomes" id="UP000708148">
    <property type="component" value="Unassembled WGS sequence"/>
</dbReference>
<dbReference type="SMART" id="SM00320">
    <property type="entry name" value="WD40"/>
    <property type="match status" value="2"/>
</dbReference>
<dbReference type="PANTHER" id="PTHR22838:SF0">
    <property type="entry name" value="WD REPEAT-CONTAINING PROTEIN 26"/>
    <property type="match status" value="1"/>
</dbReference>
<dbReference type="InterPro" id="IPR051350">
    <property type="entry name" value="WD_repeat-ST_regulator"/>
</dbReference>
<dbReference type="Gene3D" id="2.130.10.10">
    <property type="entry name" value="YVTN repeat-like/Quinoprotein amine dehydrogenase"/>
    <property type="match status" value="1"/>
</dbReference>
<organism evidence="4 5">
    <name type="scientific">Ostreobium quekettii</name>
    <dbReference type="NCBI Taxonomy" id="121088"/>
    <lineage>
        <taxon>Eukaryota</taxon>
        <taxon>Viridiplantae</taxon>
        <taxon>Chlorophyta</taxon>
        <taxon>core chlorophytes</taxon>
        <taxon>Ulvophyceae</taxon>
        <taxon>TCBD clade</taxon>
        <taxon>Bryopsidales</taxon>
        <taxon>Ostreobineae</taxon>
        <taxon>Ostreobiaceae</taxon>
        <taxon>Ostreobium</taxon>
    </lineage>
</organism>
<dbReference type="PROSITE" id="PS50082">
    <property type="entry name" value="WD_REPEATS_2"/>
    <property type="match status" value="1"/>
</dbReference>
<dbReference type="PROSITE" id="PS50294">
    <property type="entry name" value="WD_REPEATS_REGION"/>
    <property type="match status" value="1"/>
</dbReference>
<gene>
    <name evidence="4" type="ORF">OSTQU699_LOCUS9350</name>
</gene>
<dbReference type="InterPro" id="IPR036322">
    <property type="entry name" value="WD40_repeat_dom_sf"/>
</dbReference>
<dbReference type="PANTHER" id="PTHR22838">
    <property type="entry name" value="WD REPEAT PROTEIN 26-RELATED"/>
    <property type="match status" value="1"/>
</dbReference>
<keyword evidence="5" id="KW-1185">Reference proteome</keyword>
<dbReference type="SUPFAM" id="SSF50978">
    <property type="entry name" value="WD40 repeat-like"/>
    <property type="match status" value="1"/>
</dbReference>
<dbReference type="InterPro" id="IPR015943">
    <property type="entry name" value="WD40/YVTN_repeat-like_dom_sf"/>
</dbReference>
<reference evidence="4" key="1">
    <citation type="submission" date="2020-12" db="EMBL/GenBank/DDBJ databases">
        <authorList>
            <person name="Iha C."/>
        </authorList>
    </citation>
    <scope>NUCLEOTIDE SEQUENCE</scope>
</reference>
<proteinExistence type="predicted"/>
<comment type="caution">
    <text evidence="4">The sequence shown here is derived from an EMBL/GenBank/DDBJ whole genome shotgun (WGS) entry which is preliminary data.</text>
</comment>
<dbReference type="EMBL" id="CAJHUC010002562">
    <property type="protein sequence ID" value="CAD7703993.1"/>
    <property type="molecule type" value="Genomic_DNA"/>
</dbReference>
<protein>
    <submittedName>
        <fullName evidence="4">Uncharacterized protein</fullName>
    </submittedName>
</protein>
<sequence length="191" mass="21388">MHLMCTLPKFGVSRSYFALHLLHHICFGSSIYGLQLWWLFRCQCLLLTFPNASPYGCCHIPTMCLLVQVATQSRQIQLWELEDDLTQPQPASPSIIYKAPGGEECQRFIIRTCFGGTDEAFVLSGSEECTVYVWHRRSGELLAELEGHSGTVNAVHWNPTDPYILASASDDKSVHIWGVSDDVVNGQAPRC</sequence>
<keyword evidence="2" id="KW-0677">Repeat</keyword>
<evidence type="ECO:0000313" key="5">
    <source>
        <dbReference type="Proteomes" id="UP000708148"/>
    </source>
</evidence>
<evidence type="ECO:0000313" key="4">
    <source>
        <dbReference type="EMBL" id="CAD7703993.1"/>
    </source>
</evidence>